<dbReference type="GO" id="GO:0031388">
    <property type="term" value="P:organic acid phosphorylation"/>
    <property type="evidence" value="ECO:0007669"/>
    <property type="project" value="InterPro"/>
</dbReference>
<name>A0A9X5FFJ7_9MICO</name>
<dbReference type="InterPro" id="IPR036129">
    <property type="entry name" value="Glycerate_kinase_sf"/>
</dbReference>
<dbReference type="Gene3D" id="3.90.1510.10">
    <property type="entry name" value="Glycerate kinase, domain 2"/>
    <property type="match status" value="1"/>
</dbReference>
<evidence type="ECO:0000313" key="2">
    <source>
        <dbReference type="Proteomes" id="UP000774283"/>
    </source>
</evidence>
<keyword evidence="2" id="KW-1185">Reference proteome</keyword>
<gene>
    <name evidence="1" type="ORF">HF995_07750</name>
</gene>
<dbReference type="InterPro" id="IPR018193">
    <property type="entry name" value="Glyc_kinase_flavodox-like_fold"/>
</dbReference>
<dbReference type="GO" id="GO:0008887">
    <property type="term" value="F:glycerate kinase activity"/>
    <property type="evidence" value="ECO:0007669"/>
    <property type="project" value="InterPro"/>
</dbReference>
<dbReference type="Pfam" id="PF02595">
    <property type="entry name" value="Gly_kinase"/>
    <property type="match status" value="1"/>
</dbReference>
<sequence length="397" mass="39518">MQVLVIPSTAWPSTAGAPGAHVADAVARQVATAWARAVPHADVQTVLLSDGSAGFAETARGHLADPAADGAALFLETASVAAAEVAAVRDRTGEGAADDLAEHGSSAPVGELLAAALETRARTIVVGAGDVLGADTAWADGGAGMLAALAERLGVPGASDRLRQGAGALAGIDAHDLPDLLALRDALAGRDVVVAQRGDRTLLGLGGLAAGLSQHAVGAATTQRLERNLGDLSLAVGRARSGSLVGRDLLGAPVDVATSSPDHLARALAATPGAAAGGGVGFMLAALGARVRRAIDVVADLAHLRERIAASDLVVVVAPAIDAAEVHDGVLPAVAEVALDHAVPVAALVGGSEAGRREWSAIGVAGVHETGHADAAWWTSSDEVAERVARVARTWVL</sequence>
<dbReference type="EMBL" id="JAAXOW010000002">
    <property type="protein sequence ID" value="NKX93166.1"/>
    <property type="molecule type" value="Genomic_DNA"/>
</dbReference>
<dbReference type="RefSeq" id="WP_168447240.1">
    <property type="nucleotide sequence ID" value="NZ_JAAXOW010000002.1"/>
</dbReference>
<accession>A0A9X5FFJ7</accession>
<dbReference type="PANTHER" id="PTHR21599:SF0">
    <property type="entry name" value="GLYCERATE KINASE"/>
    <property type="match status" value="1"/>
</dbReference>
<evidence type="ECO:0008006" key="3">
    <source>
        <dbReference type="Google" id="ProtNLM"/>
    </source>
</evidence>
<dbReference type="PANTHER" id="PTHR21599">
    <property type="entry name" value="GLYCERATE KINASE"/>
    <property type="match status" value="1"/>
</dbReference>
<dbReference type="AlphaFoldDB" id="A0A9X5FFJ7"/>
<dbReference type="SUPFAM" id="SSF110738">
    <property type="entry name" value="Glycerate kinase I"/>
    <property type="match status" value="1"/>
</dbReference>
<reference evidence="1 2" key="1">
    <citation type="submission" date="2020-04" db="EMBL/GenBank/DDBJ databases">
        <title>MicrobeNet Type strains.</title>
        <authorList>
            <person name="Nicholson A.C."/>
        </authorList>
    </citation>
    <scope>NUCLEOTIDE SEQUENCE [LARGE SCALE GENOMIC DNA]</scope>
    <source>
        <strain evidence="1 2">ATCC BAA-789</strain>
    </source>
</reference>
<dbReference type="InterPro" id="IPR004381">
    <property type="entry name" value="Glycerate_kinase"/>
</dbReference>
<dbReference type="Proteomes" id="UP000774283">
    <property type="component" value="Unassembled WGS sequence"/>
</dbReference>
<evidence type="ECO:0000313" key="1">
    <source>
        <dbReference type="EMBL" id="NKX93166.1"/>
    </source>
</evidence>
<proteinExistence type="predicted"/>
<comment type="caution">
    <text evidence="1">The sequence shown here is derived from an EMBL/GenBank/DDBJ whole genome shotgun (WGS) entry which is preliminary data.</text>
</comment>
<organism evidence="1 2">
    <name type="scientific">Sanguibacter hominis ATCC BAA-789</name>
    <dbReference type="NCBI Taxonomy" id="1312740"/>
    <lineage>
        <taxon>Bacteria</taxon>
        <taxon>Bacillati</taxon>
        <taxon>Actinomycetota</taxon>
        <taxon>Actinomycetes</taxon>
        <taxon>Micrococcales</taxon>
        <taxon>Sanguibacteraceae</taxon>
        <taxon>Sanguibacter</taxon>
    </lineage>
</organism>
<protein>
    <recommendedName>
        <fullName evidence="3">Glycerate kinase</fullName>
    </recommendedName>
</protein>